<reference evidence="2 3" key="1">
    <citation type="submission" date="2015-07" db="EMBL/GenBank/DDBJ databases">
        <title>Genome sequence of Ornatilinea apprima DSM 23815.</title>
        <authorList>
            <person name="Hemp J."/>
            <person name="Ward L.M."/>
            <person name="Pace L.A."/>
            <person name="Fischer W.W."/>
        </authorList>
    </citation>
    <scope>NUCLEOTIDE SEQUENCE [LARGE SCALE GENOMIC DNA]</scope>
    <source>
        <strain evidence="2 3">P3M-1</strain>
    </source>
</reference>
<dbReference type="SUPFAM" id="SSF53335">
    <property type="entry name" value="S-adenosyl-L-methionine-dependent methyltransferases"/>
    <property type="match status" value="1"/>
</dbReference>
<organism evidence="2 3">
    <name type="scientific">Ornatilinea apprima</name>
    <dbReference type="NCBI Taxonomy" id="1134406"/>
    <lineage>
        <taxon>Bacteria</taxon>
        <taxon>Bacillati</taxon>
        <taxon>Chloroflexota</taxon>
        <taxon>Anaerolineae</taxon>
        <taxon>Anaerolineales</taxon>
        <taxon>Anaerolineaceae</taxon>
        <taxon>Ornatilinea</taxon>
    </lineage>
</organism>
<dbReference type="AlphaFoldDB" id="A0A0P6XPX2"/>
<dbReference type="Proteomes" id="UP000050417">
    <property type="component" value="Unassembled WGS sequence"/>
</dbReference>
<dbReference type="STRING" id="1134406.ADN00_09285"/>
<dbReference type="OrthoDB" id="9801538at2"/>
<accession>A0A0P6XPX2</accession>
<dbReference type="GO" id="GO:0008757">
    <property type="term" value="F:S-adenosylmethionine-dependent methyltransferase activity"/>
    <property type="evidence" value="ECO:0007669"/>
    <property type="project" value="InterPro"/>
</dbReference>
<feature type="domain" description="Methyltransferase type 11" evidence="1">
    <location>
        <begin position="78"/>
        <end position="137"/>
    </location>
</feature>
<evidence type="ECO:0000259" key="1">
    <source>
        <dbReference type="Pfam" id="PF08241"/>
    </source>
</evidence>
<name>A0A0P6XPX2_9CHLR</name>
<proteinExistence type="predicted"/>
<evidence type="ECO:0000313" key="3">
    <source>
        <dbReference type="Proteomes" id="UP000050417"/>
    </source>
</evidence>
<dbReference type="InterPro" id="IPR013216">
    <property type="entry name" value="Methyltransf_11"/>
</dbReference>
<dbReference type="EMBL" id="LGCL01000023">
    <property type="protein sequence ID" value="KPL77312.1"/>
    <property type="molecule type" value="Genomic_DNA"/>
</dbReference>
<dbReference type="Pfam" id="PF08241">
    <property type="entry name" value="Methyltransf_11"/>
    <property type="match status" value="1"/>
</dbReference>
<dbReference type="Gene3D" id="3.40.50.150">
    <property type="entry name" value="Vaccinia Virus protein VP39"/>
    <property type="match status" value="1"/>
</dbReference>
<dbReference type="RefSeq" id="WP_075062713.1">
    <property type="nucleotide sequence ID" value="NZ_LGCL01000023.1"/>
</dbReference>
<keyword evidence="3" id="KW-1185">Reference proteome</keyword>
<evidence type="ECO:0000313" key="2">
    <source>
        <dbReference type="EMBL" id="KPL77312.1"/>
    </source>
</evidence>
<protein>
    <recommendedName>
        <fullName evidence="1">Methyltransferase type 11 domain-containing protein</fullName>
    </recommendedName>
</protein>
<sequence>MKFGIVRKTIHHVVQKNMGEMRRGKYQSVLQELQAGATVVDIGVWCKMPEPNVNENWLEKQAPGSGKLIAVGLDSMQAFQKKYPEVICVQANGMALPFKDGAVDIAISNAVLEHVPMEGHKDFVFEITRIVKRVAIFAVPDRAFPVEVHSRIPFLHWLPNWREVFRLVGEKNWASKEYLATIFTIRSLKNLIYSVRPKKTWQIKRQKFFGWPVSLIAAFSPQKQSE</sequence>
<dbReference type="InterPro" id="IPR029063">
    <property type="entry name" value="SAM-dependent_MTases_sf"/>
</dbReference>
<gene>
    <name evidence="2" type="ORF">ADN00_09285</name>
</gene>
<comment type="caution">
    <text evidence="2">The sequence shown here is derived from an EMBL/GenBank/DDBJ whole genome shotgun (WGS) entry which is preliminary data.</text>
</comment>